<dbReference type="Proteomes" id="UP000010472">
    <property type="component" value="Chromosome"/>
</dbReference>
<organism evidence="1 2">
    <name type="scientific">Crinalium epipsammum PCC 9333</name>
    <dbReference type="NCBI Taxonomy" id="1173022"/>
    <lineage>
        <taxon>Bacteria</taxon>
        <taxon>Bacillati</taxon>
        <taxon>Cyanobacteriota</taxon>
        <taxon>Cyanophyceae</taxon>
        <taxon>Gomontiellales</taxon>
        <taxon>Gomontiellaceae</taxon>
        <taxon>Crinalium</taxon>
    </lineage>
</organism>
<keyword evidence="1" id="KW-0378">Hydrolase</keyword>
<dbReference type="KEGG" id="cep:Cri9333_3364"/>
<dbReference type="HOGENOM" id="CLU_045011_19_3_3"/>
<dbReference type="STRING" id="1173022.Cri9333_3364"/>
<dbReference type="NCBIfam" id="TIGR01549">
    <property type="entry name" value="HAD-SF-IA-v1"/>
    <property type="match status" value="1"/>
</dbReference>
<dbReference type="GO" id="GO:0006281">
    <property type="term" value="P:DNA repair"/>
    <property type="evidence" value="ECO:0007669"/>
    <property type="project" value="TreeGrafter"/>
</dbReference>
<dbReference type="InterPro" id="IPR023214">
    <property type="entry name" value="HAD_sf"/>
</dbReference>
<accession>K9W1E2</accession>
<protein>
    <submittedName>
        <fullName evidence="1">HAD-superfamily hydrolase, subfamily IA, variant 1</fullName>
    </submittedName>
</protein>
<dbReference type="SUPFAM" id="SSF56784">
    <property type="entry name" value="HAD-like"/>
    <property type="match status" value="1"/>
</dbReference>
<keyword evidence="2" id="KW-1185">Reference proteome</keyword>
<dbReference type="GO" id="GO:0008967">
    <property type="term" value="F:phosphoglycolate phosphatase activity"/>
    <property type="evidence" value="ECO:0007669"/>
    <property type="project" value="TreeGrafter"/>
</dbReference>
<proteinExistence type="predicted"/>
<dbReference type="SFLD" id="SFLDS00003">
    <property type="entry name" value="Haloacid_Dehalogenase"/>
    <property type="match status" value="1"/>
</dbReference>
<dbReference type="eggNOG" id="COG0546">
    <property type="taxonomic scope" value="Bacteria"/>
</dbReference>
<dbReference type="Gene3D" id="3.40.50.1000">
    <property type="entry name" value="HAD superfamily/HAD-like"/>
    <property type="match status" value="1"/>
</dbReference>
<dbReference type="PANTHER" id="PTHR43434:SF13">
    <property type="entry name" value="PHOSPHOGLYCOLATE PHOSPHATASE"/>
    <property type="match status" value="1"/>
</dbReference>
<dbReference type="InterPro" id="IPR050155">
    <property type="entry name" value="HAD-like_hydrolase_sf"/>
</dbReference>
<dbReference type="Pfam" id="PF13419">
    <property type="entry name" value="HAD_2"/>
    <property type="match status" value="1"/>
</dbReference>
<dbReference type="AlphaFoldDB" id="K9W1E2"/>
<sequence length="214" mass="24388">MKLIIFDFDGTIADTFEPLINIIQRLSQEFGYKSVSPEDIDVFRNLTTREIIYQAGVSIWKLPFILRRIKKELHKDIKLVKPIAGMKEALLELKSQGNQLGIITSNSQDNVQLFLENNQLDQIFSFICSGTTIFGKNKVINNVLTQQNLHLSDVIYVGDETRDIEAAKKSNIQVVAVSWGFNSQQILSNQNPDYLIEHPQQLLEVVNNLKQLIS</sequence>
<dbReference type="PANTHER" id="PTHR43434">
    <property type="entry name" value="PHOSPHOGLYCOLATE PHOSPHATASE"/>
    <property type="match status" value="1"/>
</dbReference>
<dbReference type="GO" id="GO:0005829">
    <property type="term" value="C:cytosol"/>
    <property type="evidence" value="ECO:0007669"/>
    <property type="project" value="TreeGrafter"/>
</dbReference>
<dbReference type="InterPro" id="IPR036412">
    <property type="entry name" value="HAD-like_sf"/>
</dbReference>
<dbReference type="InterPro" id="IPR006439">
    <property type="entry name" value="HAD-SF_hydro_IA"/>
</dbReference>
<gene>
    <name evidence="1" type="ORF">Cri9333_3364</name>
</gene>
<name>K9W1E2_9CYAN</name>
<evidence type="ECO:0000313" key="2">
    <source>
        <dbReference type="Proteomes" id="UP000010472"/>
    </source>
</evidence>
<dbReference type="Gene3D" id="1.10.150.240">
    <property type="entry name" value="Putative phosphatase, domain 2"/>
    <property type="match status" value="1"/>
</dbReference>
<dbReference type="EMBL" id="CP003620">
    <property type="protein sequence ID" value="AFZ14193.1"/>
    <property type="molecule type" value="Genomic_DNA"/>
</dbReference>
<dbReference type="InterPro" id="IPR023198">
    <property type="entry name" value="PGP-like_dom2"/>
</dbReference>
<reference evidence="1 2" key="1">
    <citation type="submission" date="2012-06" db="EMBL/GenBank/DDBJ databases">
        <title>Finished chromosome of genome of Crinalium epipsammum PCC 9333.</title>
        <authorList>
            <consortium name="US DOE Joint Genome Institute"/>
            <person name="Gugger M."/>
            <person name="Coursin T."/>
            <person name="Rippka R."/>
            <person name="Tandeau De Marsac N."/>
            <person name="Huntemann M."/>
            <person name="Wei C.-L."/>
            <person name="Han J."/>
            <person name="Detter J.C."/>
            <person name="Han C."/>
            <person name="Tapia R."/>
            <person name="Davenport K."/>
            <person name="Daligault H."/>
            <person name="Erkkila T."/>
            <person name="Gu W."/>
            <person name="Munk A.C.C."/>
            <person name="Teshima H."/>
            <person name="Xu Y."/>
            <person name="Chain P."/>
            <person name="Chen A."/>
            <person name="Krypides N."/>
            <person name="Mavromatis K."/>
            <person name="Markowitz V."/>
            <person name="Szeto E."/>
            <person name="Ivanova N."/>
            <person name="Mikhailova N."/>
            <person name="Ovchinnikova G."/>
            <person name="Pagani I."/>
            <person name="Pati A."/>
            <person name="Goodwin L."/>
            <person name="Peters L."/>
            <person name="Pitluck S."/>
            <person name="Woyke T."/>
            <person name="Kerfeld C."/>
        </authorList>
    </citation>
    <scope>NUCLEOTIDE SEQUENCE [LARGE SCALE GENOMIC DNA]</scope>
    <source>
        <strain evidence="1 2">PCC 9333</strain>
    </source>
</reference>
<dbReference type="InterPro" id="IPR041492">
    <property type="entry name" value="HAD_2"/>
</dbReference>
<evidence type="ECO:0000313" key="1">
    <source>
        <dbReference type="EMBL" id="AFZ14193.1"/>
    </source>
</evidence>
<dbReference type="PATRIC" id="fig|1173022.3.peg.3632"/>
<dbReference type="SFLD" id="SFLDG01129">
    <property type="entry name" value="C1.5:_HAD__Beta-PGM__Phosphata"/>
    <property type="match status" value="1"/>
</dbReference>